<dbReference type="InterPro" id="IPR033121">
    <property type="entry name" value="PEPTIDASE_A1"/>
</dbReference>
<evidence type="ECO:0000313" key="6">
    <source>
        <dbReference type="Proteomes" id="UP000269721"/>
    </source>
</evidence>
<dbReference type="InterPro" id="IPR034164">
    <property type="entry name" value="Pepsin-like_dom"/>
</dbReference>
<dbReference type="AlphaFoldDB" id="A0A4P9WCR5"/>
<dbReference type="Pfam" id="PF00026">
    <property type="entry name" value="Asp"/>
    <property type="match status" value="1"/>
</dbReference>
<accession>A0A4P9WCR5</accession>
<protein>
    <submittedName>
        <fullName evidence="5">Aspartic peptidase domain-containing protein</fullName>
    </submittedName>
</protein>
<dbReference type="GO" id="GO:0006508">
    <property type="term" value="P:proteolysis"/>
    <property type="evidence" value="ECO:0007669"/>
    <property type="project" value="InterPro"/>
</dbReference>
<feature type="compositionally biased region" description="Polar residues" evidence="3">
    <location>
        <begin position="28"/>
        <end position="42"/>
    </location>
</feature>
<dbReference type="SUPFAM" id="SSF50630">
    <property type="entry name" value="Acid proteases"/>
    <property type="match status" value="1"/>
</dbReference>
<organism evidence="5 6">
    <name type="scientific">Blyttiomyces helicus</name>
    <dbReference type="NCBI Taxonomy" id="388810"/>
    <lineage>
        <taxon>Eukaryota</taxon>
        <taxon>Fungi</taxon>
        <taxon>Fungi incertae sedis</taxon>
        <taxon>Chytridiomycota</taxon>
        <taxon>Chytridiomycota incertae sedis</taxon>
        <taxon>Chytridiomycetes</taxon>
        <taxon>Chytridiomycetes incertae sedis</taxon>
        <taxon>Blyttiomyces</taxon>
    </lineage>
</organism>
<evidence type="ECO:0000256" key="3">
    <source>
        <dbReference type="SAM" id="MobiDB-lite"/>
    </source>
</evidence>
<dbReference type="PRINTS" id="PR00792">
    <property type="entry name" value="PEPSIN"/>
</dbReference>
<feature type="compositionally biased region" description="Basic and acidic residues" evidence="3">
    <location>
        <begin position="1"/>
        <end position="23"/>
    </location>
</feature>
<dbReference type="PANTHER" id="PTHR47966:SF51">
    <property type="entry name" value="BETA-SITE APP-CLEAVING ENZYME, ISOFORM A-RELATED"/>
    <property type="match status" value="1"/>
</dbReference>
<feature type="active site" evidence="2">
    <location>
        <position position="113"/>
    </location>
</feature>
<dbReference type="PROSITE" id="PS51767">
    <property type="entry name" value="PEPTIDASE_A1"/>
    <property type="match status" value="1"/>
</dbReference>
<dbReference type="PANTHER" id="PTHR47966">
    <property type="entry name" value="BETA-SITE APP-CLEAVING ENZYME, ISOFORM A-RELATED"/>
    <property type="match status" value="1"/>
</dbReference>
<dbReference type="Proteomes" id="UP000269721">
    <property type="component" value="Unassembled WGS sequence"/>
</dbReference>
<feature type="region of interest" description="Disordered" evidence="3">
    <location>
        <begin position="1"/>
        <end position="42"/>
    </location>
</feature>
<evidence type="ECO:0000256" key="2">
    <source>
        <dbReference type="PIRSR" id="PIRSR601461-1"/>
    </source>
</evidence>
<dbReference type="GO" id="GO:0004190">
    <property type="term" value="F:aspartic-type endopeptidase activity"/>
    <property type="evidence" value="ECO:0007669"/>
    <property type="project" value="InterPro"/>
</dbReference>
<dbReference type="Gene3D" id="2.40.70.10">
    <property type="entry name" value="Acid Proteases"/>
    <property type="match status" value="2"/>
</dbReference>
<name>A0A4P9WCR5_9FUNG</name>
<gene>
    <name evidence="5" type="ORF">BDK51DRAFT_26750</name>
</gene>
<evidence type="ECO:0000313" key="5">
    <source>
        <dbReference type="EMBL" id="RKO88700.1"/>
    </source>
</evidence>
<feature type="domain" description="Peptidase A1" evidence="4">
    <location>
        <begin position="95"/>
        <end position="391"/>
    </location>
</feature>
<comment type="similarity">
    <text evidence="1">Belongs to the peptidase A1 family.</text>
</comment>
<reference evidence="6" key="1">
    <citation type="journal article" date="2018" name="Nat. Microbiol.">
        <title>Leveraging single-cell genomics to expand the fungal tree of life.</title>
        <authorList>
            <person name="Ahrendt S.R."/>
            <person name="Quandt C.A."/>
            <person name="Ciobanu D."/>
            <person name="Clum A."/>
            <person name="Salamov A."/>
            <person name="Andreopoulos B."/>
            <person name="Cheng J.F."/>
            <person name="Woyke T."/>
            <person name="Pelin A."/>
            <person name="Henrissat B."/>
            <person name="Reynolds N.K."/>
            <person name="Benny G.L."/>
            <person name="Smith M.E."/>
            <person name="James T.Y."/>
            <person name="Grigoriev I.V."/>
        </authorList>
    </citation>
    <scope>NUCLEOTIDE SEQUENCE [LARGE SCALE GENOMIC DNA]</scope>
</reference>
<dbReference type="InterPro" id="IPR021109">
    <property type="entry name" value="Peptidase_aspartic_dom_sf"/>
</dbReference>
<dbReference type="CDD" id="cd05471">
    <property type="entry name" value="pepsin_like"/>
    <property type="match status" value="1"/>
</dbReference>
<keyword evidence="6" id="KW-1185">Reference proteome</keyword>
<dbReference type="OrthoDB" id="15189at2759"/>
<evidence type="ECO:0000259" key="4">
    <source>
        <dbReference type="PROSITE" id="PS51767"/>
    </source>
</evidence>
<sequence length="391" mass="42014">MLKEEKARCNRKEIVAFEQETREPPSGQGKNSRTQERNSVVNPSHRETVLLVLFRGRGMMTDKNLTASSNPPTAEYPVAKTPLAELPDSTALYTFVGMVDIGTPSQTFNVIFDTGSTKAWVRPGASVGFFDTNKSTTFTESGVVATEIDYGDGTVVQGTWATDRITIAGFSSPAQPFVQATVTTKNGNATHAADGIVGMARAVPPGTPPPMPMGTPAEIPYLTSWWQEIVAYRLVACPVFAFDFDTQARTGQLTIGGVDQAMVGGVAWIPLNTSNSAPLQWTVQVTGMQVANTSIPLSIAAGIDTGTSLILLPTDLSVQINTALRGTLNSSDRFPFWTVPYTGLPPVMIAFGATMVTLYPDQYTFRIQGGCRSGFSNSDKKFAVLGSMFLR</sequence>
<proteinExistence type="inferred from homology"/>
<dbReference type="EMBL" id="KZ996537">
    <property type="protein sequence ID" value="RKO88700.1"/>
    <property type="molecule type" value="Genomic_DNA"/>
</dbReference>
<feature type="active site" evidence="2">
    <location>
        <position position="304"/>
    </location>
</feature>
<evidence type="ECO:0000256" key="1">
    <source>
        <dbReference type="ARBA" id="ARBA00007447"/>
    </source>
</evidence>
<dbReference type="InterPro" id="IPR001461">
    <property type="entry name" value="Aspartic_peptidase_A1"/>
</dbReference>